<dbReference type="InterPro" id="IPR011250">
    <property type="entry name" value="OMP/PagP_B-barrel"/>
</dbReference>
<dbReference type="SUPFAM" id="SSF56925">
    <property type="entry name" value="OMPA-like"/>
    <property type="match status" value="1"/>
</dbReference>
<organism evidence="3 4">
    <name type="scientific">Tenacibaculum piscium</name>
    <dbReference type="NCBI Taxonomy" id="1458515"/>
    <lineage>
        <taxon>Bacteria</taxon>
        <taxon>Pseudomonadati</taxon>
        <taxon>Bacteroidota</taxon>
        <taxon>Flavobacteriia</taxon>
        <taxon>Flavobacteriales</taxon>
        <taxon>Flavobacteriaceae</taxon>
        <taxon>Tenacibaculum</taxon>
    </lineage>
</organism>
<reference evidence="4" key="1">
    <citation type="submission" date="2017-11" db="EMBL/GenBank/DDBJ databases">
        <authorList>
            <person name="Duchaud E."/>
        </authorList>
    </citation>
    <scope>NUCLEOTIDE SEQUENCE [LARGE SCALE GENOMIC DNA]</scope>
    <source>
        <strain evidence="4">Tenacibaculum sp. TNO020</strain>
    </source>
</reference>
<name>A0A2H1YI70_9FLAO</name>
<gene>
    <name evidence="3" type="ORF">TNO020_430198</name>
</gene>
<sequence>MKKNVFTILALLVTIVTFSQTKIGANLVYGSESDLGIGAKASFGLSEEFKISPSINYFFSESVPNVSITTMSFNADAHYFFEIQDKFSLYPLAGINVFYTSVSSSYITSYSASSNSFGLNLGGGMNYLLSEKLTAFSEIKLMLNTGNQVVFCAGVMYNL</sequence>
<dbReference type="InterPro" id="IPR027385">
    <property type="entry name" value="Beta-barrel_OMP"/>
</dbReference>
<dbReference type="RefSeq" id="WP_101917827.1">
    <property type="nucleotide sequence ID" value="NZ_JAJGWR010000002.1"/>
</dbReference>
<dbReference type="Gene3D" id="2.40.160.20">
    <property type="match status" value="1"/>
</dbReference>
<evidence type="ECO:0000259" key="2">
    <source>
        <dbReference type="Pfam" id="PF13505"/>
    </source>
</evidence>
<evidence type="ECO:0000313" key="3">
    <source>
        <dbReference type="EMBL" id="SOS75192.1"/>
    </source>
</evidence>
<keyword evidence="1" id="KW-0732">Signal</keyword>
<dbReference type="GeneID" id="86942805"/>
<protein>
    <recommendedName>
        <fullName evidence="2">Outer membrane protein beta-barrel domain-containing protein</fullName>
    </recommendedName>
</protein>
<keyword evidence="4" id="KW-1185">Reference proteome</keyword>
<dbReference type="AlphaFoldDB" id="A0A2H1YI70"/>
<dbReference type="EMBL" id="OENF01000038">
    <property type="protein sequence ID" value="SOS75192.1"/>
    <property type="molecule type" value="Genomic_DNA"/>
</dbReference>
<dbReference type="Pfam" id="PF13505">
    <property type="entry name" value="OMP_b-brl"/>
    <property type="match status" value="1"/>
</dbReference>
<proteinExistence type="predicted"/>
<feature type="domain" description="Outer membrane protein beta-barrel" evidence="2">
    <location>
        <begin position="27"/>
        <end position="135"/>
    </location>
</feature>
<dbReference type="OrthoDB" id="1163183at2"/>
<dbReference type="Proteomes" id="UP000234211">
    <property type="component" value="Unassembled WGS sequence"/>
</dbReference>
<evidence type="ECO:0000313" key="4">
    <source>
        <dbReference type="Proteomes" id="UP000234211"/>
    </source>
</evidence>
<accession>A0A2H1YI70</accession>
<evidence type="ECO:0000256" key="1">
    <source>
        <dbReference type="ARBA" id="ARBA00022729"/>
    </source>
</evidence>